<dbReference type="RefSeq" id="WP_146438827.1">
    <property type="nucleotide sequence ID" value="NZ_SJPL01000001.1"/>
</dbReference>
<dbReference type="PANTHER" id="PTHR43739">
    <property type="entry name" value="XYLOGLUCANASE (EUROFUNG)"/>
    <property type="match status" value="1"/>
</dbReference>
<dbReference type="EMBL" id="SJPL01000001">
    <property type="protein sequence ID" value="TWT69367.1"/>
    <property type="molecule type" value="Genomic_DNA"/>
</dbReference>
<dbReference type="AlphaFoldDB" id="A0A5C5Y190"/>
<dbReference type="InterPro" id="IPR015943">
    <property type="entry name" value="WD40/YVTN_repeat-like_dom_sf"/>
</dbReference>
<feature type="signal peptide" evidence="1">
    <location>
        <begin position="1"/>
        <end position="23"/>
    </location>
</feature>
<reference evidence="2 3" key="1">
    <citation type="submission" date="2019-02" db="EMBL/GenBank/DDBJ databases">
        <title>Deep-cultivation of Planctomycetes and their phenomic and genomic characterization uncovers novel biology.</title>
        <authorList>
            <person name="Wiegand S."/>
            <person name="Jogler M."/>
            <person name="Boedeker C."/>
            <person name="Pinto D."/>
            <person name="Vollmers J."/>
            <person name="Rivas-Marin E."/>
            <person name="Kohn T."/>
            <person name="Peeters S.H."/>
            <person name="Heuer A."/>
            <person name="Rast P."/>
            <person name="Oberbeckmann S."/>
            <person name="Bunk B."/>
            <person name="Jeske O."/>
            <person name="Meyerdierks A."/>
            <person name="Storesund J.E."/>
            <person name="Kallscheuer N."/>
            <person name="Luecker S."/>
            <person name="Lage O.M."/>
            <person name="Pohl T."/>
            <person name="Merkel B.J."/>
            <person name="Hornburger P."/>
            <person name="Mueller R.-W."/>
            <person name="Bruemmer F."/>
            <person name="Labrenz M."/>
            <person name="Spormann A.M."/>
            <person name="Op Den Camp H."/>
            <person name="Overmann J."/>
            <person name="Amann R."/>
            <person name="Jetten M.S.M."/>
            <person name="Mascher T."/>
            <person name="Medema M.H."/>
            <person name="Devos D.P."/>
            <person name="Kaster A.-K."/>
            <person name="Ovreas L."/>
            <person name="Rohde M."/>
            <person name="Galperin M.Y."/>
            <person name="Jogler C."/>
        </authorList>
    </citation>
    <scope>NUCLEOTIDE SEQUENCE [LARGE SCALE GENOMIC DNA]</scope>
    <source>
        <strain evidence="2 3">Pan14r</strain>
    </source>
</reference>
<dbReference type="InterPro" id="IPR052025">
    <property type="entry name" value="Xyloglucanase_GH74"/>
</dbReference>
<evidence type="ECO:0000313" key="3">
    <source>
        <dbReference type="Proteomes" id="UP000317238"/>
    </source>
</evidence>
<dbReference type="SUPFAM" id="SSF110296">
    <property type="entry name" value="Oligoxyloglucan reducing end-specific cellobiohydrolase"/>
    <property type="match status" value="3"/>
</dbReference>
<proteinExistence type="predicted"/>
<dbReference type="Proteomes" id="UP000317238">
    <property type="component" value="Unassembled WGS sequence"/>
</dbReference>
<name>A0A5C5Y190_9PLAN</name>
<protein>
    <submittedName>
        <fullName evidence="2">Ycf48-like protein</fullName>
    </submittedName>
</protein>
<dbReference type="Gene3D" id="2.130.10.10">
    <property type="entry name" value="YVTN repeat-like/Quinoprotein amine dehydrogenase"/>
    <property type="match status" value="5"/>
</dbReference>
<keyword evidence="3" id="KW-1185">Reference proteome</keyword>
<sequence length="850" mass="95095" precursor="true">MNRRCLATFVAFAAHFLAVTCQAHVPHDIIYSLDVSPTFHNDGLVFASSTQFGEAHLMSSTFGETFSESHAGMQQTLVTGHTFSPNFSTDGIVYMVTHQGYYKSVDRGRNWEKQKDFADEQVLSICFANDETSIYVLTRNGLHRIGSDGLQSVDGYPHQNDVALSDITFGKLQRVGNRLFVHQVFYETPKRKNGMDLVDYRTGKVHVLDTDRGKWDSVGKSFASKVITDFDVSTDGHTALIALKDGTVHRSVDQCQTWAQVFSRKDDFVCKLKMSPDFADDQTIACGTAKGFVFLSQNGGDDWTVRSNGLSRWVHHVNILINQIAFSPNYRNDKTIFLGKTTGVYKTTDSGKFWRHINVWNPKWGYFVYPAPGEPSRDVFAATYNGGIYRSHDNGMTWSSANIGITSAFANGMELSPNYEVDKTIFVLDIATGLYRSADAGRSWSHVVQADTAKVIGKPVLYRKMGVSPDFADDGLIFLFSVPRRILGVPEKHVWRFNDKTKELSQLSIGKSNNYINRFAFTPQGSKQKLVFAATAQGIFRSEDAGESWTQVSAIGSQNLFVSPDFDEDGLVYSMDAGGRLHRSIDEGQTFEPTKLGLDGKYIDNLTFSPRYADDQTLFASTFGEGVFRSQDAGRTWSHFGLRGKWLYSGPAFSSGDGDDSVFFAPTVDGIYRSTDNGRSWNKVLRTIQRLPKVPLLMLRDPNGKEIPLTFGTPEEMKRYDAYDAEVGDVIFARTPNLFQKIKSPHAYLASYYKFRANPGYAVEIHFYGTGVEYKCVQSADLGIVDIVLDGKPQGQFDLYSERDRFDVTGYERQNLKQDYHVLRIVATGEKNQESSGTAMTFNAANITND</sequence>
<comment type="caution">
    <text evidence="2">The sequence shown here is derived from an EMBL/GenBank/DDBJ whole genome shotgun (WGS) entry which is preliminary data.</text>
</comment>
<gene>
    <name evidence="2" type="primary">hcf136</name>
    <name evidence="2" type="ORF">Pan14r_16530</name>
</gene>
<keyword evidence="1" id="KW-0732">Signal</keyword>
<evidence type="ECO:0000256" key="1">
    <source>
        <dbReference type="SAM" id="SignalP"/>
    </source>
</evidence>
<feature type="chain" id="PRO_5022813194" evidence="1">
    <location>
        <begin position="24"/>
        <end position="850"/>
    </location>
</feature>
<dbReference type="Gene3D" id="2.60.120.260">
    <property type="entry name" value="Galactose-binding domain-like"/>
    <property type="match status" value="1"/>
</dbReference>
<dbReference type="OrthoDB" id="290345at2"/>
<accession>A0A5C5Y190</accession>
<evidence type="ECO:0000313" key="2">
    <source>
        <dbReference type="EMBL" id="TWT69367.1"/>
    </source>
</evidence>
<dbReference type="PANTHER" id="PTHR43739:SF5">
    <property type="entry name" value="EXO-ALPHA-SIALIDASE"/>
    <property type="match status" value="1"/>
</dbReference>
<dbReference type="GO" id="GO:0010411">
    <property type="term" value="P:xyloglucan metabolic process"/>
    <property type="evidence" value="ECO:0007669"/>
    <property type="project" value="TreeGrafter"/>
</dbReference>
<dbReference type="CDD" id="cd15482">
    <property type="entry name" value="Sialidase_non-viral"/>
    <property type="match status" value="1"/>
</dbReference>
<organism evidence="2 3">
    <name type="scientific">Crateriforma conspicua</name>
    <dbReference type="NCBI Taxonomy" id="2527996"/>
    <lineage>
        <taxon>Bacteria</taxon>
        <taxon>Pseudomonadati</taxon>
        <taxon>Planctomycetota</taxon>
        <taxon>Planctomycetia</taxon>
        <taxon>Planctomycetales</taxon>
        <taxon>Planctomycetaceae</taxon>
        <taxon>Crateriforma</taxon>
    </lineage>
</organism>